<dbReference type="HOGENOM" id="CLU_075049_0_0_4"/>
<dbReference type="KEGG" id="cbaa:SRAA_2089"/>
<keyword evidence="4" id="KW-1185">Reference proteome</keyword>
<evidence type="ECO:0000313" key="3">
    <source>
        <dbReference type="EMBL" id="BAO81943.1"/>
    </source>
</evidence>
<dbReference type="AlphaFoldDB" id="A0A060NQZ4"/>
<dbReference type="Proteomes" id="UP000067461">
    <property type="component" value="Chromosome"/>
</dbReference>
<dbReference type="EMBL" id="AP014568">
    <property type="protein sequence ID" value="BAO81943.1"/>
    <property type="molecule type" value="Genomic_DNA"/>
</dbReference>
<reference evidence="3 4" key="1">
    <citation type="journal article" date="2014" name="Nat. Commun.">
        <title>Physiological and genomic features of highly alkaliphilic hydrogen-utilizing Betaproteobacteria from a continental serpentinizing site.</title>
        <authorList>
            <person name="Suzuki S."/>
            <person name="Kuenen J.G."/>
            <person name="Schipper K."/>
            <person name="van der Velde S."/>
            <person name="Ishii S."/>
            <person name="Wu A."/>
            <person name="Sorokin D.Y."/>
            <person name="Tenney A."/>
            <person name="Meng X.Y."/>
            <person name="Morrill P.L."/>
            <person name="Kamagata Y."/>
            <person name="Muyzer G."/>
            <person name="Nealson K.H."/>
        </authorList>
    </citation>
    <scope>NUCLEOTIDE SEQUENCE [LARGE SCALE GENOMIC DNA]</scope>
    <source>
        <strain evidence="3 4">A1</strain>
    </source>
</reference>
<proteinExistence type="predicted"/>
<keyword evidence="3" id="KW-0489">Methyltransferase</keyword>
<dbReference type="Gene3D" id="3.40.50.150">
    <property type="entry name" value="Vaccinia Virus protein VP39"/>
    <property type="match status" value="1"/>
</dbReference>
<gene>
    <name evidence="3" type="ORF">SRAA_2089</name>
</gene>
<feature type="domain" description="Methyltransferase type 11" evidence="2">
    <location>
        <begin position="107"/>
        <end position="155"/>
    </location>
</feature>
<dbReference type="GO" id="GO:0008757">
    <property type="term" value="F:S-adenosylmethionine-dependent methyltransferase activity"/>
    <property type="evidence" value="ECO:0007669"/>
    <property type="project" value="InterPro"/>
</dbReference>
<dbReference type="GO" id="GO:0032259">
    <property type="term" value="P:methylation"/>
    <property type="evidence" value="ECO:0007669"/>
    <property type="project" value="UniProtKB-KW"/>
</dbReference>
<accession>A0A060NQZ4</accession>
<sequence>MKPLTTEPSLQPAASDAGGQQLAAWLASEAGRYLLAWEQERCDEAVADCFGYHALQLGLPQIDALRANRIPKRWLAQPEPSSALERHADQGAAAAPLQPSGGRELALVTHAAALPFSENTLDLIVLPHTLEFSADPHAVLREVQRVLLPEGRLVVCGLNPWSLWGLRQQRARLLARLGLQRPRWARPFLPEAGEFIAHRRLRDWLQLLGLEVESCRMGCYRPALQSELWLQRWSWMERAGARYWPFFGNAYCMVAVKRVRGLRLLGPAWKPKPAAAAPVAVACQASPARLDDEHQSPA</sequence>
<dbReference type="STRING" id="1458425.SRAA_2089"/>
<feature type="region of interest" description="Disordered" evidence="1">
    <location>
        <begin position="78"/>
        <end position="98"/>
    </location>
</feature>
<dbReference type="InterPro" id="IPR013216">
    <property type="entry name" value="Methyltransf_11"/>
</dbReference>
<evidence type="ECO:0000256" key="1">
    <source>
        <dbReference type="SAM" id="MobiDB-lite"/>
    </source>
</evidence>
<dbReference type="InterPro" id="IPR029063">
    <property type="entry name" value="SAM-dependent_MTases_sf"/>
</dbReference>
<name>A0A060NQZ4_9BURK</name>
<evidence type="ECO:0000259" key="2">
    <source>
        <dbReference type="Pfam" id="PF08241"/>
    </source>
</evidence>
<dbReference type="SUPFAM" id="SSF53335">
    <property type="entry name" value="S-adenosyl-L-methionine-dependent methyltransferases"/>
    <property type="match status" value="1"/>
</dbReference>
<dbReference type="Pfam" id="PF08241">
    <property type="entry name" value="Methyltransf_11"/>
    <property type="match status" value="1"/>
</dbReference>
<keyword evidence="3" id="KW-0808">Transferase</keyword>
<protein>
    <submittedName>
        <fullName evidence="3">SAM-dependent methyltransferase</fullName>
    </submittedName>
</protein>
<organism evidence="3 4">
    <name type="scientific">Serpentinimonas raichei</name>
    <dbReference type="NCBI Taxonomy" id="1458425"/>
    <lineage>
        <taxon>Bacteria</taxon>
        <taxon>Pseudomonadati</taxon>
        <taxon>Pseudomonadota</taxon>
        <taxon>Betaproteobacteria</taxon>
        <taxon>Burkholderiales</taxon>
        <taxon>Comamonadaceae</taxon>
        <taxon>Serpentinimonas</taxon>
    </lineage>
</organism>
<evidence type="ECO:0000313" key="4">
    <source>
        <dbReference type="Proteomes" id="UP000067461"/>
    </source>
</evidence>